<comment type="caution">
    <text evidence="1">The sequence shown here is derived from an EMBL/GenBank/DDBJ whole genome shotgun (WGS) entry which is preliminary data.</text>
</comment>
<evidence type="ECO:0000313" key="2">
    <source>
        <dbReference type="Proteomes" id="UP000006729"/>
    </source>
</evidence>
<name>A0ACC0RWQ1_POPTR</name>
<proteinExistence type="predicted"/>
<organism evidence="1 2">
    <name type="scientific">Populus trichocarpa</name>
    <name type="common">Western balsam poplar</name>
    <name type="synonym">Populus balsamifera subsp. trichocarpa</name>
    <dbReference type="NCBI Taxonomy" id="3694"/>
    <lineage>
        <taxon>Eukaryota</taxon>
        <taxon>Viridiplantae</taxon>
        <taxon>Streptophyta</taxon>
        <taxon>Embryophyta</taxon>
        <taxon>Tracheophyta</taxon>
        <taxon>Spermatophyta</taxon>
        <taxon>Magnoliopsida</taxon>
        <taxon>eudicotyledons</taxon>
        <taxon>Gunneridae</taxon>
        <taxon>Pentapetalae</taxon>
        <taxon>rosids</taxon>
        <taxon>fabids</taxon>
        <taxon>Malpighiales</taxon>
        <taxon>Salicaceae</taxon>
        <taxon>Saliceae</taxon>
        <taxon>Populus</taxon>
    </lineage>
</organism>
<reference evidence="1 2" key="1">
    <citation type="journal article" date="2006" name="Science">
        <title>The genome of black cottonwood, Populus trichocarpa (Torr. &amp; Gray).</title>
        <authorList>
            <person name="Tuskan G.A."/>
            <person name="Difazio S."/>
            <person name="Jansson S."/>
            <person name="Bohlmann J."/>
            <person name="Grigoriev I."/>
            <person name="Hellsten U."/>
            <person name="Putnam N."/>
            <person name="Ralph S."/>
            <person name="Rombauts S."/>
            <person name="Salamov A."/>
            <person name="Schein J."/>
            <person name="Sterck L."/>
            <person name="Aerts A."/>
            <person name="Bhalerao R.R."/>
            <person name="Bhalerao R.P."/>
            <person name="Blaudez D."/>
            <person name="Boerjan W."/>
            <person name="Brun A."/>
            <person name="Brunner A."/>
            <person name="Busov V."/>
            <person name="Campbell M."/>
            <person name="Carlson J."/>
            <person name="Chalot M."/>
            <person name="Chapman J."/>
            <person name="Chen G.L."/>
            <person name="Cooper D."/>
            <person name="Coutinho P.M."/>
            <person name="Couturier J."/>
            <person name="Covert S."/>
            <person name="Cronk Q."/>
            <person name="Cunningham R."/>
            <person name="Davis J."/>
            <person name="Degroeve S."/>
            <person name="Dejardin A."/>
            <person name="Depamphilis C."/>
            <person name="Detter J."/>
            <person name="Dirks B."/>
            <person name="Dubchak I."/>
            <person name="Duplessis S."/>
            <person name="Ehlting J."/>
            <person name="Ellis B."/>
            <person name="Gendler K."/>
            <person name="Goodstein D."/>
            <person name="Gribskov M."/>
            <person name="Grimwood J."/>
            <person name="Groover A."/>
            <person name="Gunter L."/>
            <person name="Hamberger B."/>
            <person name="Heinze B."/>
            <person name="Helariutta Y."/>
            <person name="Henrissat B."/>
            <person name="Holligan D."/>
            <person name="Holt R."/>
            <person name="Huang W."/>
            <person name="Islam-Faridi N."/>
            <person name="Jones S."/>
            <person name="Jones-Rhoades M."/>
            <person name="Jorgensen R."/>
            <person name="Joshi C."/>
            <person name="Kangasjarvi J."/>
            <person name="Karlsson J."/>
            <person name="Kelleher C."/>
            <person name="Kirkpatrick R."/>
            <person name="Kirst M."/>
            <person name="Kohler A."/>
            <person name="Kalluri U."/>
            <person name="Larimer F."/>
            <person name="Leebens-Mack J."/>
            <person name="Leple J.C."/>
            <person name="Locascio P."/>
            <person name="Lou Y."/>
            <person name="Lucas S."/>
            <person name="Martin F."/>
            <person name="Montanini B."/>
            <person name="Napoli C."/>
            <person name="Nelson D.R."/>
            <person name="Nelson C."/>
            <person name="Nieminen K."/>
            <person name="Nilsson O."/>
            <person name="Pereda V."/>
            <person name="Peter G."/>
            <person name="Philippe R."/>
            <person name="Pilate G."/>
            <person name="Poliakov A."/>
            <person name="Razumovskaya J."/>
            <person name="Richardson P."/>
            <person name="Rinaldi C."/>
            <person name="Ritland K."/>
            <person name="Rouze P."/>
            <person name="Ryaboy D."/>
            <person name="Schmutz J."/>
            <person name="Schrader J."/>
            <person name="Segerman B."/>
            <person name="Shin H."/>
            <person name="Siddiqui A."/>
            <person name="Sterky F."/>
            <person name="Terry A."/>
            <person name="Tsai C.J."/>
            <person name="Uberbacher E."/>
            <person name="Unneberg P."/>
            <person name="Vahala J."/>
            <person name="Wall K."/>
            <person name="Wessler S."/>
            <person name="Yang G."/>
            <person name="Yin T."/>
            <person name="Douglas C."/>
            <person name="Marra M."/>
            <person name="Sandberg G."/>
            <person name="Van de Peer Y."/>
            <person name="Rokhsar D."/>
        </authorList>
    </citation>
    <scope>NUCLEOTIDE SEQUENCE [LARGE SCALE GENOMIC DNA]</scope>
    <source>
        <strain evidence="2">cv. Nisqually</strain>
    </source>
</reference>
<protein>
    <submittedName>
        <fullName evidence="1">Uncharacterized protein</fullName>
    </submittedName>
</protein>
<keyword evidence="2" id="KW-1185">Reference proteome</keyword>
<sequence>MLLLGGGFHQNSTPSGQLTNLYKPHEGLYYCIATEDFMYISTMVGEAPNSLKGFQHHIIASSNGNVGNLLWGFESLLPMTQWVTRFSKNIYIYIVHIPQFILVSTSICFSTRMLKIQLLLNSLPQLLL</sequence>
<evidence type="ECO:0000313" key="1">
    <source>
        <dbReference type="EMBL" id="KAI9381438.1"/>
    </source>
</evidence>
<dbReference type="Proteomes" id="UP000006729">
    <property type="component" value="Chromosome 15"/>
</dbReference>
<dbReference type="EMBL" id="CM009304">
    <property type="protein sequence ID" value="KAI9381438.1"/>
    <property type="molecule type" value="Genomic_DNA"/>
</dbReference>
<gene>
    <name evidence="1" type="ORF">POPTR_015G106725v4</name>
</gene>
<accession>A0ACC0RWQ1</accession>